<reference evidence="2" key="1">
    <citation type="submission" date="2018-02" db="EMBL/GenBank/DDBJ databases">
        <authorList>
            <person name="Hausmann B."/>
        </authorList>
    </citation>
    <scope>NUCLEOTIDE SEQUENCE [LARGE SCALE GENOMIC DNA]</scope>
    <source>
        <strain evidence="2">Peat soil MAG SbF1</strain>
    </source>
</reference>
<organism evidence="1 2">
    <name type="scientific">Candidatus Desulfosporosinus infrequens</name>
    <dbReference type="NCBI Taxonomy" id="2043169"/>
    <lineage>
        <taxon>Bacteria</taxon>
        <taxon>Bacillati</taxon>
        <taxon>Bacillota</taxon>
        <taxon>Clostridia</taxon>
        <taxon>Eubacteriales</taxon>
        <taxon>Desulfitobacteriaceae</taxon>
        <taxon>Desulfosporosinus</taxon>
    </lineage>
</organism>
<proteinExistence type="predicted"/>
<evidence type="ECO:0000313" key="2">
    <source>
        <dbReference type="Proteomes" id="UP000238916"/>
    </source>
</evidence>
<sequence length="62" mass="7207">MKKSGIYFFLGLFFLIALNTRILSKDYVFIVAQDRVYRGNERTGKITQVTTDHGTIWGYNDN</sequence>
<dbReference type="EMBL" id="OMOF01000664">
    <property type="protein sequence ID" value="SPF53711.1"/>
    <property type="molecule type" value="Genomic_DNA"/>
</dbReference>
<dbReference type="Proteomes" id="UP000238916">
    <property type="component" value="Unassembled WGS sequence"/>
</dbReference>
<name>A0A2U3LP56_9FIRM</name>
<gene>
    <name evidence="1" type="ORF">SBF1_6970004</name>
</gene>
<dbReference type="AlphaFoldDB" id="A0A2U3LP56"/>
<accession>A0A2U3LP56</accession>
<protein>
    <submittedName>
        <fullName evidence="1">Uncharacterized protein</fullName>
    </submittedName>
</protein>
<evidence type="ECO:0000313" key="1">
    <source>
        <dbReference type="EMBL" id="SPF53711.1"/>
    </source>
</evidence>